<organism evidence="1 2">
    <name type="scientific">Durusdinium trenchii</name>
    <dbReference type="NCBI Taxonomy" id="1381693"/>
    <lineage>
        <taxon>Eukaryota</taxon>
        <taxon>Sar</taxon>
        <taxon>Alveolata</taxon>
        <taxon>Dinophyceae</taxon>
        <taxon>Suessiales</taxon>
        <taxon>Symbiodiniaceae</taxon>
        <taxon>Durusdinium</taxon>
    </lineage>
</organism>
<dbReference type="SMART" id="SM00332">
    <property type="entry name" value="PP2Cc"/>
    <property type="match status" value="1"/>
</dbReference>
<proteinExistence type="predicted"/>
<comment type="caution">
    <text evidence="1">The sequence shown here is derived from an EMBL/GenBank/DDBJ whole genome shotgun (WGS) entry which is preliminary data.</text>
</comment>
<dbReference type="Gene3D" id="3.60.40.10">
    <property type="entry name" value="PPM-type phosphatase domain"/>
    <property type="match status" value="1"/>
</dbReference>
<dbReference type="PANTHER" id="PTHR12320:SF1">
    <property type="entry name" value="PROTEIN PHOSPHATASE PTC7 HOMOLOG"/>
    <property type="match status" value="1"/>
</dbReference>
<dbReference type="PANTHER" id="PTHR12320">
    <property type="entry name" value="PROTEIN PHOSPHATASE 2C"/>
    <property type="match status" value="1"/>
</dbReference>
<keyword evidence="2" id="KW-1185">Reference proteome</keyword>
<accession>A0ABP0IPT0</accession>
<gene>
    <name evidence="1" type="ORF">CCMP2556_LOCUS7737</name>
</gene>
<dbReference type="Proteomes" id="UP001642484">
    <property type="component" value="Unassembled WGS sequence"/>
</dbReference>
<evidence type="ECO:0000313" key="1">
    <source>
        <dbReference type="EMBL" id="CAK9004595.1"/>
    </source>
</evidence>
<dbReference type="InterPro" id="IPR001932">
    <property type="entry name" value="PPM-type_phosphatase-like_dom"/>
</dbReference>
<dbReference type="SUPFAM" id="SSF81606">
    <property type="entry name" value="PP2C-like"/>
    <property type="match status" value="1"/>
</dbReference>
<name>A0ABP0IPT0_9DINO</name>
<reference evidence="1 2" key="1">
    <citation type="submission" date="2024-02" db="EMBL/GenBank/DDBJ databases">
        <authorList>
            <person name="Chen Y."/>
            <person name="Shah S."/>
            <person name="Dougan E. K."/>
            <person name="Thang M."/>
            <person name="Chan C."/>
        </authorList>
    </citation>
    <scope>NUCLEOTIDE SEQUENCE [LARGE SCALE GENOMIC DNA]</scope>
</reference>
<dbReference type="PROSITE" id="PS51746">
    <property type="entry name" value="PPM_2"/>
    <property type="match status" value="1"/>
</dbReference>
<protein>
    <submittedName>
        <fullName evidence="1">Uncharacterized protein</fullName>
    </submittedName>
</protein>
<sequence>MTFLTFQWEQDWMRAKPSTRGGNARQRARRSQPPRCRILQVRARFGSLPEVTEDVLPARLVEEFSSATCMQRRRAYALLPQVKEPEEEEVELDAGGCSFGKAKGQLNADSFFHSAHSVGAADGVSQWLRFGINCRAFSDELMQGCQDHLLSSTCDCPKRQCLEALTASFHEVQSFGSATVVIATLIRQHLGIAALGDAALMLLRWGADDLAFVVCQTTEQQYRFNVPYQLAHVPQEIKERVARARRIKGKKGTGKLSNVPEDAELMQVVVQPGDLLILGTDGLFDNLWQHEIMDLATKGRRSAASGQELANTLAQAAKDQSESSKRSPFEVACERFSDGWHKGGKVDDITAVCAWVVPS</sequence>
<dbReference type="EMBL" id="CAXAMN010003436">
    <property type="protein sequence ID" value="CAK9004595.1"/>
    <property type="molecule type" value="Genomic_DNA"/>
</dbReference>
<dbReference type="InterPro" id="IPR036457">
    <property type="entry name" value="PPM-type-like_dom_sf"/>
</dbReference>
<evidence type="ECO:0000313" key="2">
    <source>
        <dbReference type="Proteomes" id="UP001642484"/>
    </source>
</evidence>
<dbReference type="InterPro" id="IPR039123">
    <property type="entry name" value="PPTC7"/>
</dbReference>